<name>A0A4U5PB36_STECR</name>
<dbReference type="FunFam" id="2.60.40.10:FF:000107">
    <property type="entry name" value="Myosin, light chain kinase a"/>
    <property type="match status" value="1"/>
</dbReference>
<organism evidence="3 4">
    <name type="scientific">Steinernema carpocapsae</name>
    <name type="common">Entomopathogenic nematode</name>
    <dbReference type="NCBI Taxonomy" id="34508"/>
    <lineage>
        <taxon>Eukaryota</taxon>
        <taxon>Metazoa</taxon>
        <taxon>Ecdysozoa</taxon>
        <taxon>Nematoda</taxon>
        <taxon>Chromadorea</taxon>
        <taxon>Rhabditida</taxon>
        <taxon>Tylenchina</taxon>
        <taxon>Panagrolaimomorpha</taxon>
        <taxon>Strongyloidoidea</taxon>
        <taxon>Steinernematidae</taxon>
        <taxon>Steinernema</taxon>
    </lineage>
</organism>
<dbReference type="InterPro" id="IPR003599">
    <property type="entry name" value="Ig_sub"/>
</dbReference>
<dbReference type="Proteomes" id="UP000298663">
    <property type="component" value="Unassembled WGS sequence"/>
</dbReference>
<dbReference type="PANTHER" id="PTHR47633">
    <property type="entry name" value="IMMUNOGLOBULIN"/>
    <property type="match status" value="1"/>
</dbReference>
<dbReference type="PROSITE" id="PS50835">
    <property type="entry name" value="IG_LIKE"/>
    <property type="match status" value="1"/>
</dbReference>
<dbReference type="OrthoDB" id="10012075at2759"/>
<dbReference type="InterPro" id="IPR013783">
    <property type="entry name" value="Ig-like_fold"/>
</dbReference>
<dbReference type="AlphaFoldDB" id="A0A4U5PB36"/>
<dbReference type="SUPFAM" id="SSF48726">
    <property type="entry name" value="Immunoglobulin"/>
    <property type="match status" value="2"/>
</dbReference>
<proteinExistence type="predicted"/>
<protein>
    <recommendedName>
        <fullName evidence="2">Ig-like domain-containing protein</fullName>
    </recommendedName>
</protein>
<evidence type="ECO:0000259" key="2">
    <source>
        <dbReference type="PROSITE" id="PS50835"/>
    </source>
</evidence>
<dbReference type="InterPro" id="IPR036179">
    <property type="entry name" value="Ig-like_dom_sf"/>
</dbReference>
<keyword evidence="1" id="KW-0393">Immunoglobulin domain</keyword>
<dbReference type="Gene3D" id="2.60.40.10">
    <property type="entry name" value="Immunoglobulins"/>
    <property type="match status" value="2"/>
</dbReference>
<feature type="domain" description="Ig-like" evidence="2">
    <location>
        <begin position="216"/>
        <end position="300"/>
    </location>
</feature>
<dbReference type="InterPro" id="IPR013098">
    <property type="entry name" value="Ig_I-set"/>
</dbReference>
<gene>
    <name evidence="3" type="ORF">L596_007958</name>
</gene>
<dbReference type="Pfam" id="PF07679">
    <property type="entry name" value="I-set"/>
    <property type="match status" value="1"/>
</dbReference>
<dbReference type="EMBL" id="AZBU02000002">
    <property type="protein sequence ID" value="TKR93522.1"/>
    <property type="molecule type" value="Genomic_DNA"/>
</dbReference>
<dbReference type="InterPro" id="IPR007110">
    <property type="entry name" value="Ig-like_dom"/>
</dbReference>
<sequence length="315" mass="34481">MSSPRKNSDNEENVVSAQNKCSLALPPLLDVEFDESATLSGNWFMKAPFSSPRGSMRSQCASRLINSITTPQLFTYGGVDEASEVEFDSVDDLLEAANTPTSGSECSGIPSGSLLKIQLERRLIKARNGELVRIMARAEIDDGHQVELVWYNGRGELKSGGRILITRRGPTSLLEMFDCVPEDSGQLVCMAIGPVSIASDVAYLDVNDEDLAGDEPLFVDPLHTSLRVRNGTTVSFKCRVSGFPEPHVSFHFNNHPITVGRRFQIDHVDNCWMLRISDCSLTDEGNYAAVATSRVGKAISRMRFSVLAFAKTSNA</sequence>
<dbReference type="SMART" id="SM00409">
    <property type="entry name" value="IG"/>
    <property type="match status" value="2"/>
</dbReference>
<evidence type="ECO:0000256" key="1">
    <source>
        <dbReference type="ARBA" id="ARBA00023319"/>
    </source>
</evidence>
<evidence type="ECO:0000313" key="3">
    <source>
        <dbReference type="EMBL" id="TKR93522.1"/>
    </source>
</evidence>
<dbReference type="InterPro" id="IPR003598">
    <property type="entry name" value="Ig_sub2"/>
</dbReference>
<dbReference type="SMART" id="SM00408">
    <property type="entry name" value="IGc2"/>
    <property type="match status" value="1"/>
</dbReference>
<evidence type="ECO:0000313" key="4">
    <source>
        <dbReference type="Proteomes" id="UP000298663"/>
    </source>
</evidence>
<accession>A0A4U5PB36</accession>
<dbReference type="PANTHER" id="PTHR47633:SF4">
    <property type="entry name" value="MYOPALLADIN ISOFORM X1"/>
    <property type="match status" value="1"/>
</dbReference>
<reference evidence="3 4" key="2">
    <citation type="journal article" date="2019" name="G3 (Bethesda)">
        <title>Hybrid Assembly of the Genome of the Entomopathogenic Nematode Steinernema carpocapsae Identifies the X-Chromosome.</title>
        <authorList>
            <person name="Serra L."/>
            <person name="Macchietto M."/>
            <person name="Macias-Munoz A."/>
            <person name="McGill C.J."/>
            <person name="Rodriguez I.M."/>
            <person name="Rodriguez B."/>
            <person name="Murad R."/>
            <person name="Mortazavi A."/>
        </authorList>
    </citation>
    <scope>NUCLEOTIDE SEQUENCE [LARGE SCALE GENOMIC DNA]</scope>
    <source>
        <strain evidence="3 4">ALL</strain>
    </source>
</reference>
<comment type="caution">
    <text evidence="3">The sequence shown here is derived from an EMBL/GenBank/DDBJ whole genome shotgun (WGS) entry which is preliminary data.</text>
</comment>
<keyword evidence="4" id="KW-1185">Reference proteome</keyword>
<reference evidence="3 4" key="1">
    <citation type="journal article" date="2015" name="Genome Biol.">
        <title>Comparative genomics of Steinernema reveals deeply conserved gene regulatory networks.</title>
        <authorList>
            <person name="Dillman A.R."/>
            <person name="Macchietto M."/>
            <person name="Porter C.F."/>
            <person name="Rogers A."/>
            <person name="Williams B."/>
            <person name="Antoshechkin I."/>
            <person name="Lee M.M."/>
            <person name="Goodwin Z."/>
            <person name="Lu X."/>
            <person name="Lewis E.E."/>
            <person name="Goodrich-Blair H."/>
            <person name="Stock S.P."/>
            <person name="Adams B.J."/>
            <person name="Sternberg P.W."/>
            <person name="Mortazavi A."/>
        </authorList>
    </citation>
    <scope>NUCLEOTIDE SEQUENCE [LARGE SCALE GENOMIC DNA]</scope>
    <source>
        <strain evidence="3 4">ALL</strain>
    </source>
</reference>